<organism evidence="2 3">
    <name type="scientific">Staphylococcus equorum</name>
    <dbReference type="NCBI Taxonomy" id="246432"/>
    <lineage>
        <taxon>Bacteria</taxon>
        <taxon>Bacillati</taxon>
        <taxon>Bacillota</taxon>
        <taxon>Bacilli</taxon>
        <taxon>Bacillales</taxon>
        <taxon>Staphylococcaceae</taxon>
        <taxon>Staphylococcus</taxon>
    </lineage>
</organism>
<dbReference type="Proteomes" id="UP001152302">
    <property type="component" value="Unassembled WGS sequence"/>
</dbReference>
<feature type="transmembrane region" description="Helical" evidence="1">
    <location>
        <begin position="38"/>
        <end position="59"/>
    </location>
</feature>
<keyword evidence="1" id="KW-1133">Transmembrane helix</keyword>
<protein>
    <submittedName>
        <fullName evidence="2">Uncharacterized protein</fullName>
    </submittedName>
</protein>
<gene>
    <name evidence="2" type="ORF">M4L21_16100</name>
</gene>
<dbReference type="AlphaFoldDB" id="A0A9X4LC78"/>
<evidence type="ECO:0000256" key="1">
    <source>
        <dbReference type="SAM" id="Phobius"/>
    </source>
</evidence>
<sequence length="69" mass="8035">MKRSSYLRRQSSLIISMIIFVIFIIVDINVLINKHQVVPVLLSSISLIIFIMLFAVAFFKCITNYKRQS</sequence>
<evidence type="ECO:0000313" key="2">
    <source>
        <dbReference type="EMBL" id="MDG0860812.1"/>
    </source>
</evidence>
<keyword evidence="1" id="KW-0472">Membrane</keyword>
<proteinExistence type="predicted"/>
<evidence type="ECO:0000313" key="3">
    <source>
        <dbReference type="Proteomes" id="UP001152302"/>
    </source>
</evidence>
<reference evidence="2" key="1">
    <citation type="submission" date="2022-05" db="EMBL/GenBank/DDBJ databases">
        <title>Comparative genomics of Staphylococcus equorum isolates.</title>
        <authorList>
            <person name="Luelf R.H."/>
        </authorList>
    </citation>
    <scope>NUCLEOTIDE SEQUENCE</scope>
    <source>
        <strain evidence="2">TMW 2.2343</strain>
    </source>
</reference>
<accession>A0A9X4LC78</accession>
<name>A0A9X4LC78_9STAP</name>
<dbReference type="RefSeq" id="WP_002474128.1">
    <property type="nucleotide sequence ID" value="NZ_JAMBPX010000021.1"/>
</dbReference>
<comment type="caution">
    <text evidence="2">The sequence shown here is derived from an EMBL/GenBank/DDBJ whole genome shotgun (WGS) entry which is preliminary data.</text>
</comment>
<keyword evidence="1" id="KW-0812">Transmembrane</keyword>
<feature type="transmembrane region" description="Helical" evidence="1">
    <location>
        <begin position="12"/>
        <end position="32"/>
    </location>
</feature>
<dbReference type="EMBL" id="JAMBPX010000021">
    <property type="protein sequence ID" value="MDG0860812.1"/>
    <property type="molecule type" value="Genomic_DNA"/>
</dbReference>